<dbReference type="EMBL" id="JACHJI010000002">
    <property type="protein sequence ID" value="MBB4897408.1"/>
    <property type="molecule type" value="Genomic_DNA"/>
</dbReference>
<dbReference type="Proteomes" id="UP000579523">
    <property type="component" value="Unassembled WGS sequence"/>
</dbReference>
<dbReference type="SUPFAM" id="SSF52499">
    <property type="entry name" value="Isochorismatase-like hydrolases"/>
    <property type="match status" value="1"/>
</dbReference>
<evidence type="ECO:0000313" key="4">
    <source>
        <dbReference type="EMBL" id="MBB4897408.1"/>
    </source>
</evidence>
<feature type="domain" description="Isochorismatase-like" evidence="3">
    <location>
        <begin position="6"/>
        <end position="167"/>
    </location>
</feature>
<protein>
    <submittedName>
        <fullName evidence="4">Nicotinamidase-related amidase</fullName>
    </submittedName>
</protein>
<feature type="region of interest" description="Disordered" evidence="2">
    <location>
        <begin position="172"/>
        <end position="207"/>
    </location>
</feature>
<dbReference type="PANTHER" id="PTHR43540:SF7">
    <property type="entry name" value="ISOCHORISMATASE FAMILY PROTEIN YECD"/>
    <property type="match status" value="1"/>
</dbReference>
<dbReference type="RefSeq" id="WP_184818213.1">
    <property type="nucleotide sequence ID" value="NZ_BMTI01000002.1"/>
</dbReference>
<evidence type="ECO:0000256" key="2">
    <source>
        <dbReference type="SAM" id="MobiDB-lite"/>
    </source>
</evidence>
<evidence type="ECO:0000313" key="5">
    <source>
        <dbReference type="Proteomes" id="UP000579523"/>
    </source>
</evidence>
<feature type="compositionally biased region" description="Polar residues" evidence="2">
    <location>
        <begin position="197"/>
        <end position="207"/>
    </location>
</feature>
<dbReference type="GO" id="GO:0016787">
    <property type="term" value="F:hydrolase activity"/>
    <property type="evidence" value="ECO:0007669"/>
    <property type="project" value="UniProtKB-KW"/>
</dbReference>
<dbReference type="InterPro" id="IPR000868">
    <property type="entry name" value="Isochorismatase-like_dom"/>
</dbReference>
<sequence>MAGARTALVLIDPQQWIVDMPWRPVGGDVVVAACARLRAHFADTGSSTVVLVRYVRADGADGGADAAPDRLVPDCAPRAGDHLVTKHGLDAFEDTELHGILRREGVTEVVVAGLSTAHGVASTAETALRLGYGVAVVGDATASVDDAQHREALDRLTALGARTVRVAELLTARPADRPGGARTPQDPSACPARPGCSTESGPGSRSL</sequence>
<reference evidence="4 5" key="1">
    <citation type="submission" date="2020-08" db="EMBL/GenBank/DDBJ databases">
        <title>Genomic Encyclopedia of Type Strains, Phase III (KMG-III): the genomes of soil and plant-associated and newly described type strains.</title>
        <authorList>
            <person name="Whitman W."/>
        </authorList>
    </citation>
    <scope>NUCLEOTIDE SEQUENCE [LARGE SCALE GENOMIC DNA]</scope>
    <source>
        <strain evidence="4 5">CECT 3273</strain>
    </source>
</reference>
<dbReference type="AlphaFoldDB" id="A0A7W7PQA0"/>
<evidence type="ECO:0000256" key="1">
    <source>
        <dbReference type="ARBA" id="ARBA00022801"/>
    </source>
</evidence>
<dbReference type="CDD" id="cd00431">
    <property type="entry name" value="cysteine_hydrolases"/>
    <property type="match status" value="1"/>
</dbReference>
<dbReference type="InterPro" id="IPR050272">
    <property type="entry name" value="Isochorismatase-like_hydrls"/>
</dbReference>
<accession>A0A7W7PQA0</accession>
<gene>
    <name evidence="4" type="ORF">FHS37_001435</name>
</gene>
<keyword evidence="5" id="KW-1185">Reference proteome</keyword>
<keyword evidence="1" id="KW-0378">Hydrolase</keyword>
<dbReference type="Pfam" id="PF00857">
    <property type="entry name" value="Isochorismatase"/>
    <property type="match status" value="1"/>
</dbReference>
<proteinExistence type="predicted"/>
<name>A0A7W7PQA0_9ACTN</name>
<dbReference type="InterPro" id="IPR036380">
    <property type="entry name" value="Isochorismatase-like_sf"/>
</dbReference>
<dbReference type="PANTHER" id="PTHR43540">
    <property type="entry name" value="PEROXYUREIDOACRYLATE/UREIDOACRYLATE AMIDOHYDROLASE-RELATED"/>
    <property type="match status" value="1"/>
</dbReference>
<evidence type="ECO:0000259" key="3">
    <source>
        <dbReference type="Pfam" id="PF00857"/>
    </source>
</evidence>
<organism evidence="4 5">
    <name type="scientific">Streptomyces griseomycini</name>
    <dbReference type="NCBI Taxonomy" id="66895"/>
    <lineage>
        <taxon>Bacteria</taxon>
        <taxon>Bacillati</taxon>
        <taxon>Actinomycetota</taxon>
        <taxon>Actinomycetes</taxon>
        <taxon>Kitasatosporales</taxon>
        <taxon>Streptomycetaceae</taxon>
        <taxon>Streptomyces</taxon>
    </lineage>
</organism>
<dbReference type="Gene3D" id="3.40.50.850">
    <property type="entry name" value="Isochorismatase-like"/>
    <property type="match status" value="1"/>
</dbReference>
<comment type="caution">
    <text evidence="4">The sequence shown here is derived from an EMBL/GenBank/DDBJ whole genome shotgun (WGS) entry which is preliminary data.</text>
</comment>